<organism evidence="1 2">
    <name type="scientific">Fusarium fujikuroi</name>
    <name type="common">Bakanae and foot rot disease fungus</name>
    <name type="synonym">Gibberella fujikuroi</name>
    <dbReference type="NCBI Taxonomy" id="5127"/>
    <lineage>
        <taxon>Eukaryota</taxon>
        <taxon>Fungi</taxon>
        <taxon>Dikarya</taxon>
        <taxon>Ascomycota</taxon>
        <taxon>Pezizomycotina</taxon>
        <taxon>Sordariomycetes</taxon>
        <taxon>Hypocreomycetidae</taxon>
        <taxon>Hypocreales</taxon>
        <taxon>Nectriaceae</taxon>
        <taxon>Fusarium</taxon>
        <taxon>Fusarium fujikuroi species complex</taxon>
    </lineage>
</organism>
<dbReference type="Proteomes" id="UP000760494">
    <property type="component" value="Unassembled WGS sequence"/>
</dbReference>
<gene>
    <name evidence="1" type="ORF">C2S_2292</name>
</gene>
<accession>A0A9Q9UH29</accession>
<evidence type="ECO:0000313" key="1">
    <source>
        <dbReference type="EMBL" id="VTT79106.1"/>
    </source>
</evidence>
<proteinExistence type="predicted"/>
<name>A0A9Q9UH29_FUSFU</name>
<comment type="caution">
    <text evidence="1">The sequence shown here is derived from an EMBL/GenBank/DDBJ whole genome shotgun (WGS) entry which is preliminary data.</text>
</comment>
<dbReference type="AlphaFoldDB" id="A0A9Q9UH29"/>
<evidence type="ECO:0000313" key="2">
    <source>
        <dbReference type="Proteomes" id="UP000760494"/>
    </source>
</evidence>
<sequence length="90" mass="9811">MDSVEGLAVLSNVFVLEVEDHPGFSAAHRTENTLCSARGCIILFLQVKAAIFVARFVEVVSLMRRGPQRNVGITPDSPRVPGVSVKFEDL</sequence>
<feature type="non-terminal residue" evidence="1">
    <location>
        <position position="90"/>
    </location>
</feature>
<reference evidence="1" key="1">
    <citation type="submission" date="2019-05" db="EMBL/GenBank/DDBJ databases">
        <authorList>
            <person name="Piombo E."/>
        </authorList>
    </citation>
    <scope>NUCLEOTIDE SEQUENCE</scope>
    <source>
        <strain evidence="1">C2S</strain>
    </source>
</reference>
<protein>
    <submittedName>
        <fullName evidence="1">Uncharacterized protein</fullName>
    </submittedName>
</protein>
<dbReference type="EMBL" id="CABFJX010000396">
    <property type="protein sequence ID" value="VTT79106.1"/>
    <property type="molecule type" value="Genomic_DNA"/>
</dbReference>